<dbReference type="AlphaFoldDB" id="A0A813MGJ0"/>
<accession>A0A813MGJ0</accession>
<organism evidence="1 2">
    <name type="scientific">Brachionus calyciflorus</name>
    <dbReference type="NCBI Taxonomy" id="104777"/>
    <lineage>
        <taxon>Eukaryota</taxon>
        <taxon>Metazoa</taxon>
        <taxon>Spiralia</taxon>
        <taxon>Gnathifera</taxon>
        <taxon>Rotifera</taxon>
        <taxon>Eurotatoria</taxon>
        <taxon>Monogononta</taxon>
        <taxon>Pseudotrocha</taxon>
        <taxon>Ploima</taxon>
        <taxon>Brachionidae</taxon>
        <taxon>Brachionus</taxon>
    </lineage>
</organism>
<reference evidence="1" key="1">
    <citation type="submission" date="2021-02" db="EMBL/GenBank/DDBJ databases">
        <authorList>
            <person name="Nowell W R."/>
        </authorList>
    </citation>
    <scope>NUCLEOTIDE SEQUENCE</scope>
    <source>
        <strain evidence="1">Ploen Becks lab</strain>
    </source>
</reference>
<protein>
    <submittedName>
        <fullName evidence="1">Uncharacterized protein</fullName>
    </submittedName>
</protein>
<name>A0A813MGJ0_9BILA</name>
<gene>
    <name evidence="1" type="ORF">OXX778_LOCUS2095</name>
</gene>
<sequence length="108" mass="12743">MDSANILAYHQQMTGFAQQPYGFCSFNNQKTFLIFVLGRSKEESNEKMYKAYKKMYEIYLKEALKSPVNMSFIQPPLAPKFLQYYDPYNNHQSQNALVPIDYYQKSLN</sequence>
<keyword evidence="2" id="KW-1185">Reference proteome</keyword>
<dbReference type="EMBL" id="CAJNOC010000154">
    <property type="protein sequence ID" value="CAF0720240.1"/>
    <property type="molecule type" value="Genomic_DNA"/>
</dbReference>
<comment type="caution">
    <text evidence="1">The sequence shown here is derived from an EMBL/GenBank/DDBJ whole genome shotgun (WGS) entry which is preliminary data.</text>
</comment>
<evidence type="ECO:0000313" key="1">
    <source>
        <dbReference type="EMBL" id="CAF0720240.1"/>
    </source>
</evidence>
<proteinExistence type="predicted"/>
<dbReference type="Proteomes" id="UP000663879">
    <property type="component" value="Unassembled WGS sequence"/>
</dbReference>
<evidence type="ECO:0000313" key="2">
    <source>
        <dbReference type="Proteomes" id="UP000663879"/>
    </source>
</evidence>